<dbReference type="PROSITE" id="PS50943">
    <property type="entry name" value="HTH_CROC1"/>
    <property type="match status" value="1"/>
</dbReference>
<dbReference type="InterPro" id="IPR001387">
    <property type="entry name" value="Cro/C1-type_HTH"/>
</dbReference>
<dbReference type="EMBL" id="JABVEC010000035">
    <property type="protein sequence ID" value="MBC6470036.1"/>
    <property type="molecule type" value="Genomic_DNA"/>
</dbReference>
<dbReference type="Gene3D" id="1.25.40.10">
    <property type="entry name" value="Tetratricopeptide repeat domain"/>
    <property type="match status" value="1"/>
</dbReference>
<keyword evidence="4" id="KW-1185">Reference proteome</keyword>
<feature type="compositionally biased region" description="Pro residues" evidence="1">
    <location>
        <begin position="487"/>
        <end position="500"/>
    </location>
</feature>
<dbReference type="InterPro" id="IPR011990">
    <property type="entry name" value="TPR-like_helical_dom_sf"/>
</dbReference>
<evidence type="ECO:0000259" key="2">
    <source>
        <dbReference type="PROSITE" id="PS50943"/>
    </source>
</evidence>
<reference evidence="3 4" key="1">
    <citation type="submission" date="2020-06" db="EMBL/GenBank/DDBJ databases">
        <title>Actinomadura xiongansis sp. nov., isolated from soil of Baiyangdian.</title>
        <authorList>
            <person name="Zhang X."/>
        </authorList>
    </citation>
    <scope>NUCLEOTIDE SEQUENCE [LARGE SCALE GENOMIC DNA]</scope>
    <source>
        <strain evidence="3 4">HBUM206468</strain>
    </source>
</reference>
<feature type="domain" description="HTH cro/C1-type" evidence="2">
    <location>
        <begin position="38"/>
        <end position="67"/>
    </location>
</feature>
<evidence type="ECO:0000256" key="1">
    <source>
        <dbReference type="SAM" id="MobiDB-lite"/>
    </source>
</evidence>
<name>A0ABR7LZ49_9ACTN</name>
<proteinExistence type="predicted"/>
<evidence type="ECO:0000313" key="3">
    <source>
        <dbReference type="EMBL" id="MBC6470036.1"/>
    </source>
</evidence>
<accession>A0ABR7LZ49</accession>
<gene>
    <name evidence="3" type="ORF">HKK74_31785</name>
</gene>
<dbReference type="SUPFAM" id="SSF48452">
    <property type="entry name" value="TPR-like"/>
    <property type="match status" value="1"/>
</dbReference>
<feature type="region of interest" description="Disordered" evidence="1">
    <location>
        <begin position="473"/>
        <end position="500"/>
    </location>
</feature>
<protein>
    <submittedName>
        <fullName evidence="3">XRE family transcriptional regulator</fullName>
    </submittedName>
</protein>
<comment type="caution">
    <text evidence="3">The sequence shown here is derived from an EMBL/GenBank/DDBJ whole genome shotgun (WGS) entry which is preliminary data.</text>
</comment>
<evidence type="ECO:0000313" key="4">
    <source>
        <dbReference type="Proteomes" id="UP000805614"/>
    </source>
</evidence>
<organism evidence="3 4">
    <name type="scientific">Actinomadura alba</name>
    <dbReference type="NCBI Taxonomy" id="406431"/>
    <lineage>
        <taxon>Bacteria</taxon>
        <taxon>Bacillati</taxon>
        <taxon>Actinomycetota</taxon>
        <taxon>Actinomycetes</taxon>
        <taxon>Streptosporangiales</taxon>
        <taxon>Thermomonosporaceae</taxon>
        <taxon>Actinomadura</taxon>
    </lineage>
</organism>
<dbReference type="Proteomes" id="UP000805614">
    <property type="component" value="Unassembled WGS sequence"/>
</dbReference>
<sequence>MKAHRLALGVSLSDVVAQVRALFELEDRPTPKLGETLLSAYESGYKRPGPEYLHYLCRVFRVDPDGLGFPGRCICGQKHAIRPDTPPLVQVQGESDALVGSVVVSMPDNRNWINQVRGLYGSDRAREPACADVGEEDIVLRRTLLQLLAGAGVTLDGQFLGAIDNLRRRMDDTLVNATVSPTMLDQWEETTLGYGQQYQATPSLRMLCDVLLDFSEVRRMCDHRQPIELQERLCRLAAQLAGMSGLIMINLGDHRLARSFFRTARTAADETGDRPLRAWVTVREALVPMYYGDPREALHLARKAQDLAGRTPSVAAAMAPAVEARALGQLALRGRSDAAPGARRALVRSRAVFDQLSKADLNDLAYGFTERQMSFYEGDTFTNLGDHQRGEEVLSHALTLYSATERVDRTLVRLNRAACKLYAGEPGAAATTAKEAILELPDEHRSDILLHRARQLNAAVAAKHGEIPEVKDFREALSGPSVQSPTITPPVPRPSSPEPV</sequence>